<evidence type="ECO:0008006" key="5">
    <source>
        <dbReference type="Google" id="ProtNLM"/>
    </source>
</evidence>
<gene>
    <name evidence="3" type="ORF">MELIAE_LOCUS943</name>
</gene>
<dbReference type="Gene3D" id="3.30.70.1820">
    <property type="entry name" value="L1 transposable element, RRM domain"/>
    <property type="match status" value="1"/>
</dbReference>
<evidence type="ECO:0000256" key="1">
    <source>
        <dbReference type="SAM" id="Coils"/>
    </source>
</evidence>
<feature type="region of interest" description="Disordered" evidence="2">
    <location>
        <begin position="216"/>
        <end position="243"/>
    </location>
</feature>
<evidence type="ECO:0000313" key="3">
    <source>
        <dbReference type="EMBL" id="CAH0546859.1"/>
    </source>
</evidence>
<feature type="coiled-coil region" evidence="1">
    <location>
        <begin position="27"/>
        <end position="64"/>
    </location>
</feature>
<evidence type="ECO:0000256" key="2">
    <source>
        <dbReference type="SAM" id="MobiDB-lite"/>
    </source>
</evidence>
<reference evidence="3" key="1">
    <citation type="submission" date="2021-12" db="EMBL/GenBank/DDBJ databases">
        <authorList>
            <person name="King R."/>
        </authorList>
    </citation>
    <scope>NUCLEOTIDE SEQUENCE</scope>
</reference>
<evidence type="ECO:0000313" key="4">
    <source>
        <dbReference type="Proteomes" id="UP001154078"/>
    </source>
</evidence>
<dbReference type="Proteomes" id="UP001154078">
    <property type="component" value="Chromosome 1"/>
</dbReference>
<protein>
    <recommendedName>
        <fullName evidence="5">Endonuclease-reverse transcriptase</fullName>
    </recommendedName>
</protein>
<dbReference type="EMBL" id="OV121132">
    <property type="protein sequence ID" value="CAH0546859.1"/>
    <property type="molecule type" value="Genomic_DNA"/>
</dbReference>
<feature type="compositionally biased region" description="Basic and acidic residues" evidence="2">
    <location>
        <begin position="218"/>
        <end position="235"/>
    </location>
</feature>
<name>A0A9P0ARV2_BRAAE</name>
<proteinExistence type="predicted"/>
<dbReference type="AlphaFoldDB" id="A0A9P0ARV2"/>
<sequence>MSVSNEDLYKLIIEGNNSLKQDFKDLKSGIHKEINNLKSKNEELENENRKLKNKLLEVERRQKKYNIIVYGLDGNEEETENKIIDLFNETLQTQCKTADFRDIFRIGKVNKDIPRSIVVETQNYKLKKEILKNVHLKSKLLKEKKIFITPEYATDDYLDRKLLGSFLRTAKTNKPDAKIRNNKLVIDEEEYTLEYLKRNPDFLKVDEACASSKNLQSVEKEIGQSPSKYEKEIPKRSTRFGKK</sequence>
<accession>A0A9P0ARV2</accession>
<keyword evidence="1" id="KW-0175">Coiled coil</keyword>
<organism evidence="3 4">
    <name type="scientific">Brassicogethes aeneus</name>
    <name type="common">Rape pollen beetle</name>
    <name type="synonym">Meligethes aeneus</name>
    <dbReference type="NCBI Taxonomy" id="1431903"/>
    <lineage>
        <taxon>Eukaryota</taxon>
        <taxon>Metazoa</taxon>
        <taxon>Ecdysozoa</taxon>
        <taxon>Arthropoda</taxon>
        <taxon>Hexapoda</taxon>
        <taxon>Insecta</taxon>
        <taxon>Pterygota</taxon>
        <taxon>Neoptera</taxon>
        <taxon>Endopterygota</taxon>
        <taxon>Coleoptera</taxon>
        <taxon>Polyphaga</taxon>
        <taxon>Cucujiformia</taxon>
        <taxon>Nitidulidae</taxon>
        <taxon>Meligethinae</taxon>
        <taxon>Brassicogethes</taxon>
    </lineage>
</organism>
<keyword evidence="4" id="KW-1185">Reference proteome</keyword>
<dbReference type="OrthoDB" id="6776827at2759"/>